<dbReference type="PANTHER" id="PTHR12352:SF3">
    <property type="entry name" value="NIDOGEN-2"/>
    <property type="match status" value="1"/>
</dbReference>
<reference evidence="9" key="1">
    <citation type="submission" date="2017-01" db="EMBL/GenBank/DDBJ databases">
        <title>Comparative genomics of anhydrobiosis in the tardigrade Hypsibius dujardini.</title>
        <authorList>
            <person name="Yoshida Y."/>
            <person name="Koutsovoulos G."/>
            <person name="Laetsch D."/>
            <person name="Stevens L."/>
            <person name="Kumar S."/>
            <person name="Horikawa D."/>
            <person name="Ishino K."/>
            <person name="Komine S."/>
            <person name="Tomita M."/>
            <person name="Blaxter M."/>
            <person name="Arakawa K."/>
        </authorList>
    </citation>
    <scope>NUCLEOTIDE SEQUENCE [LARGE SCALE GENOMIC DNA]</scope>
    <source>
        <strain evidence="9">Z151</strain>
    </source>
</reference>
<dbReference type="SMART" id="SM00211">
    <property type="entry name" value="TY"/>
    <property type="match status" value="1"/>
</dbReference>
<dbReference type="InterPro" id="IPR036857">
    <property type="entry name" value="Thyroglobulin_1_sf"/>
</dbReference>
<organism evidence="8 9">
    <name type="scientific">Hypsibius exemplaris</name>
    <name type="common">Freshwater tardigrade</name>
    <dbReference type="NCBI Taxonomy" id="2072580"/>
    <lineage>
        <taxon>Eukaryota</taxon>
        <taxon>Metazoa</taxon>
        <taxon>Ecdysozoa</taxon>
        <taxon>Tardigrada</taxon>
        <taxon>Eutardigrada</taxon>
        <taxon>Parachela</taxon>
        <taxon>Hypsibioidea</taxon>
        <taxon>Hypsibiidae</taxon>
        <taxon>Hypsibius</taxon>
    </lineage>
</organism>
<comment type="caution">
    <text evidence="8">The sequence shown here is derived from an EMBL/GenBank/DDBJ whole genome shotgun (WGS) entry which is preliminary data.</text>
</comment>
<dbReference type="PANTHER" id="PTHR12352">
    <property type="entry name" value="SECRETED MODULAR CALCIUM-BINDING PROTEIN"/>
    <property type="match status" value="1"/>
</dbReference>
<feature type="disulfide bond" evidence="5">
    <location>
        <begin position="147"/>
        <end position="167"/>
    </location>
</feature>
<dbReference type="SUPFAM" id="SSF57610">
    <property type="entry name" value="Thyroglobulin type-1 domain"/>
    <property type="match status" value="2"/>
</dbReference>
<dbReference type="EMBL" id="MTYJ01000022">
    <property type="protein sequence ID" value="OQV21598.1"/>
    <property type="molecule type" value="Genomic_DNA"/>
</dbReference>
<protein>
    <recommendedName>
        <fullName evidence="7">Thyroglobulin type-1 domain-containing protein</fullName>
    </recommendedName>
</protein>
<dbReference type="AlphaFoldDB" id="A0A1W0X299"/>
<evidence type="ECO:0000256" key="6">
    <source>
        <dbReference type="SAM" id="SignalP"/>
    </source>
</evidence>
<comment type="caution">
    <text evidence="5">Lacks conserved residue(s) required for the propagation of feature annotation.</text>
</comment>
<keyword evidence="3" id="KW-0677">Repeat</keyword>
<dbReference type="GO" id="GO:0005615">
    <property type="term" value="C:extracellular space"/>
    <property type="evidence" value="ECO:0007669"/>
    <property type="project" value="TreeGrafter"/>
</dbReference>
<name>A0A1W0X299_HYPEX</name>
<proteinExistence type="predicted"/>
<feature type="chain" id="PRO_5012777254" description="Thyroglobulin type-1 domain-containing protein" evidence="6">
    <location>
        <begin position="24"/>
        <end position="177"/>
    </location>
</feature>
<evidence type="ECO:0000256" key="3">
    <source>
        <dbReference type="ARBA" id="ARBA00022737"/>
    </source>
</evidence>
<dbReference type="InterPro" id="IPR000716">
    <property type="entry name" value="Thyroglobulin_1"/>
</dbReference>
<evidence type="ECO:0000259" key="7">
    <source>
        <dbReference type="PROSITE" id="PS51162"/>
    </source>
</evidence>
<dbReference type="InterPro" id="IPR051950">
    <property type="entry name" value="Dev_reg/Prot_inhib"/>
</dbReference>
<feature type="signal peptide" evidence="6">
    <location>
        <begin position="1"/>
        <end position="23"/>
    </location>
</feature>
<keyword evidence="4 5" id="KW-1015">Disulfide bond</keyword>
<evidence type="ECO:0000313" key="9">
    <source>
        <dbReference type="Proteomes" id="UP000192578"/>
    </source>
</evidence>
<dbReference type="Gene3D" id="4.10.800.10">
    <property type="entry name" value="Thyroglobulin type-1"/>
    <property type="match status" value="1"/>
</dbReference>
<feature type="domain" description="Thyroglobulin type-1" evidence="7">
    <location>
        <begin position="97"/>
        <end position="167"/>
    </location>
</feature>
<dbReference type="PROSITE" id="PS51162">
    <property type="entry name" value="THYROGLOBULIN_1_2"/>
    <property type="match status" value="1"/>
</dbReference>
<dbReference type="OrthoDB" id="7357196at2759"/>
<keyword evidence="6" id="KW-0732">Signal</keyword>
<evidence type="ECO:0000256" key="2">
    <source>
        <dbReference type="ARBA" id="ARBA00022525"/>
    </source>
</evidence>
<dbReference type="Pfam" id="PF00086">
    <property type="entry name" value="Thyroglobulin_1"/>
    <property type="match status" value="1"/>
</dbReference>
<sequence>MLNHFLASALGLLSFVFIAGLQASASTVVRIERNCHATREKALVRNAHPANDWVPECELDGTFKLHQHNVSGTPFCANSKGVLVFQPAIVTAATEISCGCPLEVFNALTKVHKMGTFIPTCDHTNGRYLPVQCHPGTQLKRTGTCYCVDEKGQNLGEKPRGFEESYCLKLRQTVKHA</sequence>
<keyword evidence="9" id="KW-1185">Reference proteome</keyword>
<evidence type="ECO:0000256" key="1">
    <source>
        <dbReference type="ARBA" id="ARBA00004613"/>
    </source>
</evidence>
<keyword evidence="2" id="KW-0964">Secreted</keyword>
<dbReference type="Proteomes" id="UP000192578">
    <property type="component" value="Unassembled WGS sequence"/>
</dbReference>
<evidence type="ECO:0000256" key="4">
    <source>
        <dbReference type="ARBA" id="ARBA00023157"/>
    </source>
</evidence>
<dbReference type="CDD" id="cd00191">
    <property type="entry name" value="TY"/>
    <property type="match status" value="1"/>
</dbReference>
<comment type="subcellular location">
    <subcellularLocation>
        <location evidence="1">Secreted</location>
    </subcellularLocation>
</comment>
<accession>A0A1W0X299</accession>
<gene>
    <name evidence="8" type="ORF">BV898_04497</name>
</gene>
<evidence type="ECO:0000313" key="8">
    <source>
        <dbReference type="EMBL" id="OQV21598.1"/>
    </source>
</evidence>
<evidence type="ECO:0000256" key="5">
    <source>
        <dbReference type="PROSITE-ProRule" id="PRU00500"/>
    </source>
</evidence>